<reference evidence="1" key="1">
    <citation type="journal article" date="2015" name="Nature">
        <title>Complex archaea that bridge the gap between prokaryotes and eukaryotes.</title>
        <authorList>
            <person name="Spang A."/>
            <person name="Saw J.H."/>
            <person name="Jorgensen S.L."/>
            <person name="Zaremba-Niedzwiedzka K."/>
            <person name="Martijn J."/>
            <person name="Lind A.E."/>
            <person name="van Eijk R."/>
            <person name="Schleper C."/>
            <person name="Guy L."/>
            <person name="Ettema T.J."/>
        </authorList>
    </citation>
    <scope>NUCLEOTIDE SEQUENCE</scope>
</reference>
<proteinExistence type="predicted"/>
<evidence type="ECO:0000313" key="1">
    <source>
        <dbReference type="EMBL" id="KKM93316.1"/>
    </source>
</evidence>
<comment type="caution">
    <text evidence="1">The sequence shown here is derived from an EMBL/GenBank/DDBJ whole genome shotgun (WGS) entry which is preliminary data.</text>
</comment>
<accession>A0A0F9M1X0</accession>
<protein>
    <submittedName>
        <fullName evidence="1">Uncharacterized protein</fullName>
    </submittedName>
</protein>
<dbReference type="EMBL" id="LAZR01006283">
    <property type="protein sequence ID" value="KKM93316.1"/>
    <property type="molecule type" value="Genomic_DNA"/>
</dbReference>
<dbReference type="AlphaFoldDB" id="A0A0F9M1X0"/>
<gene>
    <name evidence="1" type="ORF">LCGC14_1209680</name>
</gene>
<organism evidence="1">
    <name type="scientific">marine sediment metagenome</name>
    <dbReference type="NCBI Taxonomy" id="412755"/>
    <lineage>
        <taxon>unclassified sequences</taxon>
        <taxon>metagenomes</taxon>
        <taxon>ecological metagenomes</taxon>
    </lineage>
</organism>
<sequence>MRAFKAKGTQYDEYLIVIAGDAWRITGDDKTVAEWKYVGEFTGPLMYDAVQIDPDSVPISVRETTLLIAMDMYAADWHGFATEIIAKARPAGGS</sequence>
<name>A0A0F9M1X0_9ZZZZ</name>